<feature type="compositionally biased region" description="Low complexity" evidence="1">
    <location>
        <begin position="37"/>
        <end position="53"/>
    </location>
</feature>
<feature type="region of interest" description="Disordered" evidence="1">
    <location>
        <begin position="1"/>
        <end position="72"/>
    </location>
</feature>
<proteinExistence type="predicted"/>
<keyword evidence="3" id="KW-1185">Reference proteome</keyword>
<dbReference type="EMBL" id="NPEU01000086">
    <property type="protein sequence ID" value="RAI39196.1"/>
    <property type="molecule type" value="Genomic_DNA"/>
</dbReference>
<dbReference type="OrthoDB" id="8410588at2"/>
<gene>
    <name evidence="2" type="ORF">CH338_10220</name>
</gene>
<protein>
    <submittedName>
        <fullName evidence="2">Uncharacterized protein</fullName>
    </submittedName>
</protein>
<accession>A0A327KMD2</accession>
<reference evidence="2 3" key="1">
    <citation type="submission" date="2017-07" db="EMBL/GenBank/DDBJ databases">
        <title>Draft Genome Sequences of Select Purple Nonsulfur Bacteria.</title>
        <authorList>
            <person name="Lasarre B."/>
            <person name="Mckinlay J.B."/>
        </authorList>
    </citation>
    <scope>NUCLEOTIDE SEQUENCE [LARGE SCALE GENOMIC DNA]</scope>
    <source>
        <strain evidence="2 3">DSM 11907</strain>
    </source>
</reference>
<evidence type="ECO:0000313" key="2">
    <source>
        <dbReference type="EMBL" id="RAI39196.1"/>
    </source>
</evidence>
<name>A0A327KMD2_9BRAD</name>
<evidence type="ECO:0000313" key="3">
    <source>
        <dbReference type="Proteomes" id="UP000248863"/>
    </source>
</evidence>
<dbReference type="RefSeq" id="WP_111356997.1">
    <property type="nucleotide sequence ID" value="NZ_NHSK01000004.1"/>
</dbReference>
<feature type="compositionally biased region" description="Polar residues" evidence="1">
    <location>
        <begin position="19"/>
        <end position="31"/>
    </location>
</feature>
<organism evidence="2 3">
    <name type="scientific">Rhodoplanes elegans</name>
    <dbReference type="NCBI Taxonomy" id="29408"/>
    <lineage>
        <taxon>Bacteria</taxon>
        <taxon>Pseudomonadati</taxon>
        <taxon>Pseudomonadota</taxon>
        <taxon>Alphaproteobacteria</taxon>
        <taxon>Hyphomicrobiales</taxon>
        <taxon>Nitrobacteraceae</taxon>
        <taxon>Rhodoplanes</taxon>
    </lineage>
</organism>
<comment type="caution">
    <text evidence="2">The sequence shown here is derived from an EMBL/GenBank/DDBJ whole genome shotgun (WGS) entry which is preliminary data.</text>
</comment>
<evidence type="ECO:0000256" key="1">
    <source>
        <dbReference type="SAM" id="MobiDB-lite"/>
    </source>
</evidence>
<dbReference type="Proteomes" id="UP000248863">
    <property type="component" value="Unassembled WGS sequence"/>
</dbReference>
<dbReference type="AlphaFoldDB" id="A0A327KMD2"/>
<feature type="compositionally biased region" description="Polar residues" evidence="1">
    <location>
        <begin position="59"/>
        <end position="72"/>
    </location>
</feature>
<sequence>MAKSSGSGGHYRSAISGRYVTTNHGKASPRTTVHEPSGPSGSSGSHFRSAISGRYVTTKHGQASPNTTVRED</sequence>